<reference evidence="2 3" key="1">
    <citation type="submission" date="2015-04" db="EMBL/GenBank/DDBJ databases">
        <title>Complete genome sequence of Schizopora paradoxa KUC8140, a cosmopolitan wood degrader in East Asia.</title>
        <authorList>
            <consortium name="DOE Joint Genome Institute"/>
            <person name="Min B."/>
            <person name="Park H."/>
            <person name="Jang Y."/>
            <person name="Kim J.-J."/>
            <person name="Kim K.H."/>
            <person name="Pangilinan J."/>
            <person name="Lipzen A."/>
            <person name="Riley R."/>
            <person name="Grigoriev I.V."/>
            <person name="Spatafora J.W."/>
            <person name="Choi I.-G."/>
        </authorList>
    </citation>
    <scope>NUCLEOTIDE SEQUENCE [LARGE SCALE GENOMIC DNA]</scope>
    <source>
        <strain evidence="2 3">KUC8140</strain>
    </source>
</reference>
<sequence>MNSPRPTLYERINAIRNDPHYAGRLGLPTQLTFLPGGSDGNRLIQKRDSSFESPPGAVLRVIAQISRKNHTLLPHGTYNPAYKFNGEDVTKAKLRFHLVQPRDLGFASAEFNTFVENLAAIHDNDLSFSPHKMLRPFESDKGVTVLHQLVIPRGDDDDDDDSDIDIENGGGNFPPNEPALDNPFSFEGWPVSPDGEWRRELDSVKDTHDIYPLQAYSYKGELIRPSDYTRKLAGAIVDLSFTLVHYNFGKSSRMCLYMTELHVLVPPKPLPGSPVSTRRGVIRR</sequence>
<organism evidence="2 3">
    <name type="scientific">Schizopora paradoxa</name>
    <dbReference type="NCBI Taxonomy" id="27342"/>
    <lineage>
        <taxon>Eukaryota</taxon>
        <taxon>Fungi</taxon>
        <taxon>Dikarya</taxon>
        <taxon>Basidiomycota</taxon>
        <taxon>Agaricomycotina</taxon>
        <taxon>Agaricomycetes</taxon>
        <taxon>Hymenochaetales</taxon>
        <taxon>Schizoporaceae</taxon>
        <taxon>Schizopora</taxon>
    </lineage>
</organism>
<feature type="region of interest" description="Disordered" evidence="1">
    <location>
        <begin position="152"/>
        <end position="177"/>
    </location>
</feature>
<evidence type="ECO:0000256" key="1">
    <source>
        <dbReference type="SAM" id="MobiDB-lite"/>
    </source>
</evidence>
<keyword evidence="3" id="KW-1185">Reference proteome</keyword>
<evidence type="ECO:0000313" key="3">
    <source>
        <dbReference type="Proteomes" id="UP000053477"/>
    </source>
</evidence>
<accession>A0A0H2RUK9</accession>
<dbReference type="AlphaFoldDB" id="A0A0H2RUK9"/>
<gene>
    <name evidence="2" type="ORF">SCHPADRAFT_253199</name>
</gene>
<dbReference type="EMBL" id="KQ085926">
    <property type="protein sequence ID" value="KLO15710.1"/>
    <property type="molecule type" value="Genomic_DNA"/>
</dbReference>
<dbReference type="InParanoid" id="A0A0H2RUK9"/>
<dbReference type="Proteomes" id="UP000053477">
    <property type="component" value="Unassembled WGS sequence"/>
</dbReference>
<name>A0A0H2RUK9_9AGAM</name>
<proteinExistence type="predicted"/>
<feature type="compositionally biased region" description="Acidic residues" evidence="1">
    <location>
        <begin position="155"/>
        <end position="166"/>
    </location>
</feature>
<protein>
    <submittedName>
        <fullName evidence="2">Uncharacterized protein</fullName>
    </submittedName>
</protein>
<evidence type="ECO:0000313" key="2">
    <source>
        <dbReference type="EMBL" id="KLO15710.1"/>
    </source>
</evidence>
<dbReference type="OrthoDB" id="3064537at2759"/>